<dbReference type="PRINTS" id="PR00081">
    <property type="entry name" value="GDHRDH"/>
</dbReference>
<dbReference type="NCBIfam" id="NF005559">
    <property type="entry name" value="PRK07231.1"/>
    <property type="match status" value="1"/>
</dbReference>
<dbReference type="PROSITE" id="PS00061">
    <property type="entry name" value="ADH_SHORT"/>
    <property type="match status" value="1"/>
</dbReference>
<reference evidence="3 4" key="1">
    <citation type="journal article" date="2014" name="Nature">
        <title>An environmental bacterial taxon with a large and distinct metabolic repertoire.</title>
        <authorList>
            <person name="Wilson M.C."/>
            <person name="Mori T."/>
            <person name="Ruckert C."/>
            <person name="Uria A.R."/>
            <person name="Helf M.J."/>
            <person name="Takada K."/>
            <person name="Gernert C."/>
            <person name="Steffens U.A."/>
            <person name="Heycke N."/>
            <person name="Schmitt S."/>
            <person name="Rinke C."/>
            <person name="Helfrich E.J."/>
            <person name="Brachmann A.O."/>
            <person name="Gurgui C."/>
            <person name="Wakimoto T."/>
            <person name="Kracht M."/>
            <person name="Crusemann M."/>
            <person name="Hentschel U."/>
            <person name="Abe I."/>
            <person name="Matsunaga S."/>
            <person name="Kalinowski J."/>
            <person name="Takeyama H."/>
            <person name="Piel J."/>
        </authorList>
    </citation>
    <scope>NUCLEOTIDE SEQUENCE [LARGE SCALE GENOMIC DNA]</scope>
    <source>
        <strain evidence="4">TSY2</strain>
    </source>
</reference>
<dbReference type="EMBL" id="AZHX01001053">
    <property type="protein sequence ID" value="ETX05049.1"/>
    <property type="molecule type" value="Genomic_DNA"/>
</dbReference>
<dbReference type="InterPro" id="IPR050259">
    <property type="entry name" value="SDR"/>
</dbReference>
<feature type="region of interest" description="Disordered" evidence="2">
    <location>
        <begin position="268"/>
        <end position="288"/>
    </location>
</feature>
<name>W4M3W5_9BACT</name>
<dbReference type="HOGENOM" id="CLU_010194_1_3_7"/>
<dbReference type="GO" id="GO:0032787">
    <property type="term" value="P:monocarboxylic acid metabolic process"/>
    <property type="evidence" value="ECO:0007669"/>
    <property type="project" value="UniProtKB-ARBA"/>
</dbReference>
<comment type="similarity">
    <text evidence="1">Belongs to the short-chain dehydrogenases/reductases (SDR) family.</text>
</comment>
<dbReference type="InterPro" id="IPR002347">
    <property type="entry name" value="SDR_fam"/>
</dbReference>
<gene>
    <name evidence="3" type="ORF">ETSY2_25230</name>
</gene>
<dbReference type="PANTHER" id="PTHR42879:SF2">
    <property type="entry name" value="3-OXOACYL-[ACYL-CARRIER-PROTEIN] REDUCTASE FABG"/>
    <property type="match status" value="1"/>
</dbReference>
<organism evidence="3 4">
    <name type="scientific">Candidatus Entotheonella gemina</name>
    <dbReference type="NCBI Taxonomy" id="1429439"/>
    <lineage>
        <taxon>Bacteria</taxon>
        <taxon>Pseudomonadati</taxon>
        <taxon>Nitrospinota/Tectimicrobiota group</taxon>
        <taxon>Candidatus Tectimicrobiota</taxon>
        <taxon>Candidatus Entotheonellia</taxon>
        <taxon>Candidatus Entotheonellales</taxon>
        <taxon>Candidatus Entotheonellaceae</taxon>
        <taxon>Candidatus Entotheonella</taxon>
    </lineage>
</organism>
<dbReference type="FunFam" id="3.40.50.720:FF:000084">
    <property type="entry name" value="Short-chain dehydrogenase reductase"/>
    <property type="match status" value="1"/>
</dbReference>
<dbReference type="PRINTS" id="PR00080">
    <property type="entry name" value="SDRFAMILY"/>
</dbReference>
<dbReference type="Proteomes" id="UP000019140">
    <property type="component" value="Unassembled WGS sequence"/>
</dbReference>
<dbReference type="PANTHER" id="PTHR42879">
    <property type="entry name" value="3-OXOACYL-(ACYL-CARRIER-PROTEIN) REDUCTASE"/>
    <property type="match status" value="1"/>
</dbReference>
<dbReference type="InterPro" id="IPR020904">
    <property type="entry name" value="Sc_DH/Rdtase_CS"/>
</dbReference>
<evidence type="ECO:0000313" key="3">
    <source>
        <dbReference type="EMBL" id="ETX05049.1"/>
    </source>
</evidence>
<feature type="compositionally biased region" description="Basic and acidic residues" evidence="2">
    <location>
        <begin position="279"/>
        <end position="288"/>
    </location>
</feature>
<evidence type="ECO:0008006" key="5">
    <source>
        <dbReference type="Google" id="ProtNLM"/>
    </source>
</evidence>
<evidence type="ECO:0000313" key="4">
    <source>
        <dbReference type="Proteomes" id="UP000019140"/>
    </source>
</evidence>
<dbReference type="AlphaFoldDB" id="W4M3W5"/>
<evidence type="ECO:0000256" key="1">
    <source>
        <dbReference type="ARBA" id="ARBA00006484"/>
    </source>
</evidence>
<dbReference type="Pfam" id="PF13561">
    <property type="entry name" value="adh_short_C2"/>
    <property type="match status" value="1"/>
</dbReference>
<comment type="caution">
    <text evidence="3">The sequence shown here is derived from an EMBL/GenBank/DDBJ whole genome shotgun (WGS) entry which is preliminary data.</text>
</comment>
<evidence type="ECO:0000256" key="2">
    <source>
        <dbReference type="SAM" id="MobiDB-lite"/>
    </source>
</evidence>
<keyword evidence="4" id="KW-1185">Reference proteome</keyword>
<accession>W4M3W5</accession>
<dbReference type="CDD" id="cd05233">
    <property type="entry name" value="SDR_c"/>
    <property type="match status" value="1"/>
</dbReference>
<proteinExistence type="inferred from homology"/>
<dbReference type="SUPFAM" id="SSF51735">
    <property type="entry name" value="NAD(P)-binding Rossmann-fold domains"/>
    <property type="match status" value="1"/>
</dbReference>
<protein>
    <recommendedName>
        <fullName evidence="5">Short-chain dehydrogenase</fullName>
    </recommendedName>
</protein>
<dbReference type="Gene3D" id="3.40.50.720">
    <property type="entry name" value="NAD(P)-binding Rossmann-like Domain"/>
    <property type="match status" value="1"/>
</dbReference>
<sequence>MGMLSGKVAFVTGGGSGIGRGIAERLAREGADVSIGEIDLPGAEETADLVRQAGGRAHVVKMNVAAPQHVQEAVESCVAALGRLDIAVANAGIGRTAPLLEMELKDWQDQVDINLTGVFVTAQMAARKMVELGNGGRIICMSSLAAERTSMTMWAYSATKAGVRMMVRGWAQELGPHGITVNAIGPGIIETPLAQGLAGDEGSAIRQRVEALTPVGRVGQPSDIAGLAAFLCGPDAAFMTGSYLIMDGGLADARPAPDRESPLWAEVERHMQQSRQRRERMQPWIDER</sequence>
<dbReference type="InterPro" id="IPR036291">
    <property type="entry name" value="NAD(P)-bd_dom_sf"/>
</dbReference>